<dbReference type="SUPFAM" id="SSF48452">
    <property type="entry name" value="TPR-like"/>
    <property type="match status" value="1"/>
</dbReference>
<dbReference type="Gene3D" id="1.25.40.10">
    <property type="entry name" value="Tetratricopeptide repeat domain"/>
    <property type="match status" value="1"/>
</dbReference>
<dbReference type="EC" id="3.4.-.-" evidence="8"/>
<evidence type="ECO:0000256" key="1">
    <source>
        <dbReference type="ARBA" id="ARBA00001947"/>
    </source>
</evidence>
<organism evidence="8 9">
    <name type="scientific">Granulosicoccus antarcticus IMCC3135</name>
    <dbReference type="NCBI Taxonomy" id="1192854"/>
    <lineage>
        <taxon>Bacteria</taxon>
        <taxon>Pseudomonadati</taxon>
        <taxon>Pseudomonadota</taxon>
        <taxon>Gammaproteobacteria</taxon>
        <taxon>Chromatiales</taxon>
        <taxon>Granulosicoccaceae</taxon>
        <taxon>Granulosicoccus</taxon>
    </lineage>
</organism>
<evidence type="ECO:0000313" key="9">
    <source>
        <dbReference type="Proteomes" id="UP000250079"/>
    </source>
</evidence>
<keyword evidence="4 8" id="KW-0378">Hydrolase</keyword>
<evidence type="ECO:0000256" key="2">
    <source>
        <dbReference type="ARBA" id="ARBA00022670"/>
    </source>
</evidence>
<comment type="cofactor">
    <cofactor evidence="1">
        <name>Zn(2+)</name>
        <dbReference type="ChEBI" id="CHEBI:29105"/>
    </cofactor>
</comment>
<evidence type="ECO:0000256" key="3">
    <source>
        <dbReference type="ARBA" id="ARBA00022723"/>
    </source>
</evidence>
<evidence type="ECO:0000256" key="4">
    <source>
        <dbReference type="ARBA" id="ARBA00022801"/>
    </source>
</evidence>
<keyword evidence="9" id="KW-1185">Reference proteome</keyword>
<accession>A0A2Z2NZL9</accession>
<dbReference type="PANTHER" id="PTHR22726:SF1">
    <property type="entry name" value="METALLOENDOPEPTIDASE OMA1, MITOCHONDRIAL"/>
    <property type="match status" value="1"/>
</dbReference>
<keyword evidence="5" id="KW-0862">Zinc</keyword>
<proteinExistence type="predicted"/>
<evidence type="ECO:0000256" key="5">
    <source>
        <dbReference type="ARBA" id="ARBA00022833"/>
    </source>
</evidence>
<evidence type="ECO:0000313" key="8">
    <source>
        <dbReference type="EMBL" id="ASJ75391.1"/>
    </source>
</evidence>
<keyword evidence="6" id="KW-0482">Metalloprotease</keyword>
<dbReference type="Pfam" id="PF01435">
    <property type="entry name" value="Peptidase_M48"/>
    <property type="match status" value="1"/>
</dbReference>
<dbReference type="EMBL" id="CP018632">
    <property type="protein sequence ID" value="ASJ75391.1"/>
    <property type="molecule type" value="Genomic_DNA"/>
</dbReference>
<keyword evidence="2 8" id="KW-0645">Protease</keyword>
<dbReference type="GO" id="GO:0016020">
    <property type="term" value="C:membrane"/>
    <property type="evidence" value="ECO:0007669"/>
    <property type="project" value="TreeGrafter"/>
</dbReference>
<dbReference type="SMART" id="SM00028">
    <property type="entry name" value="TPR"/>
    <property type="match status" value="3"/>
</dbReference>
<dbReference type="InterPro" id="IPR001915">
    <property type="entry name" value="Peptidase_M48"/>
</dbReference>
<keyword evidence="3" id="KW-0479">Metal-binding</keyword>
<sequence>MICSGLRTYLQNSSIRAVVQRWRMLPATGMLSMLVLSACVQNPVTGKKDFLLVSEDWEMQVGAREYLPQRQAQGGDYVVDPSVEAYVKSVGQRLAAHSDRKLAYEFHVINDSTPNAWALPGGKISINRGLLVRLKSESELAAVLGHEIVHAAAKHGAKGQTRGIGLQVGIMTASILGAREGYGQQVQLVSSVGAQIINSQYGQGAELESDRYGMDYMAKAGYDPQGAVELQRTFVALSKGQRSDSLSRLFASHPPSEKRVAQNIKTASGLSKGGKVGQSEYRRAMARLFKTEKAYKDFDMAQLAFQKKNSKQASALLREAMRIEPNEAHFHSLMGDIALSQRHLSSAKRSFDKAISLNDKFYYYYLQRGKINELQKNSRAAQADYANSIKLLPTTAAQLSLGQYAERAGKLSVAKRYYAMAAQATGDEASKARASLMRLDPPVGPETTLLVRQGLTSRGTFAIELINQTSRDIGFVKLGISARSGSRQQLHSVRQVIPAGQRHQIDTKRRLTQQQANQLRVVILEARMQ</sequence>
<dbReference type="AlphaFoldDB" id="A0A2Z2NZL9"/>
<name>A0A2Z2NZL9_9GAMM</name>
<dbReference type="GO" id="GO:0051603">
    <property type="term" value="P:proteolysis involved in protein catabolic process"/>
    <property type="evidence" value="ECO:0007669"/>
    <property type="project" value="TreeGrafter"/>
</dbReference>
<dbReference type="GO" id="GO:0004222">
    <property type="term" value="F:metalloendopeptidase activity"/>
    <property type="evidence" value="ECO:0007669"/>
    <property type="project" value="InterPro"/>
</dbReference>
<feature type="domain" description="Peptidase M48" evidence="7">
    <location>
        <begin position="82"/>
        <end position="262"/>
    </location>
</feature>
<dbReference type="InterPro" id="IPR019734">
    <property type="entry name" value="TPR_rpt"/>
</dbReference>
<reference evidence="8 9" key="1">
    <citation type="submission" date="2016-12" db="EMBL/GenBank/DDBJ databases">
        <authorList>
            <person name="Song W.-J."/>
            <person name="Kurnit D.M."/>
        </authorList>
    </citation>
    <scope>NUCLEOTIDE SEQUENCE [LARGE SCALE GENOMIC DNA]</scope>
    <source>
        <strain evidence="8 9">IMCC3135</strain>
    </source>
</reference>
<gene>
    <name evidence="8" type="primary">bepA_3</name>
    <name evidence="8" type="ORF">IMCC3135_26680</name>
</gene>
<dbReference type="KEGG" id="gai:IMCC3135_26680"/>
<dbReference type="InterPro" id="IPR051156">
    <property type="entry name" value="Mito/Outer_Membr_Metalloprot"/>
</dbReference>
<dbReference type="Gene3D" id="3.30.2010.10">
    <property type="entry name" value="Metalloproteases ('zincins'), catalytic domain"/>
    <property type="match status" value="1"/>
</dbReference>
<protein>
    <submittedName>
        <fullName evidence="8">Beta-barrel assembly-enhancing protease</fullName>
        <ecNumber evidence="8">3.4.-.-</ecNumber>
    </submittedName>
</protein>
<evidence type="ECO:0000259" key="7">
    <source>
        <dbReference type="Pfam" id="PF01435"/>
    </source>
</evidence>
<dbReference type="InterPro" id="IPR011990">
    <property type="entry name" value="TPR-like_helical_dom_sf"/>
</dbReference>
<dbReference type="Proteomes" id="UP000250079">
    <property type="component" value="Chromosome"/>
</dbReference>
<dbReference type="PANTHER" id="PTHR22726">
    <property type="entry name" value="METALLOENDOPEPTIDASE OMA1"/>
    <property type="match status" value="1"/>
</dbReference>
<evidence type="ECO:0000256" key="6">
    <source>
        <dbReference type="ARBA" id="ARBA00023049"/>
    </source>
</evidence>
<dbReference type="GO" id="GO:0046872">
    <property type="term" value="F:metal ion binding"/>
    <property type="evidence" value="ECO:0007669"/>
    <property type="project" value="UniProtKB-KW"/>
</dbReference>